<comment type="cofactor">
    <cofactor evidence="3">
        <name>(R)-lipoate</name>
        <dbReference type="ChEBI" id="CHEBI:83088"/>
    </cofactor>
    <text evidence="3">Binds 1 lipoyl cofactor covalently.</text>
</comment>
<dbReference type="RefSeq" id="WP_154592869.1">
    <property type="nucleotide sequence ID" value="NZ_CP171001.1"/>
</dbReference>
<feature type="modified residue" description="N6-lipoyllysine" evidence="3 4">
    <location>
        <position position="66"/>
    </location>
</feature>
<dbReference type="InterPro" id="IPR011053">
    <property type="entry name" value="Single_hybrid_motif"/>
</dbReference>
<dbReference type="GO" id="GO:0005829">
    <property type="term" value="C:cytosol"/>
    <property type="evidence" value="ECO:0007669"/>
    <property type="project" value="TreeGrafter"/>
</dbReference>
<comment type="caution">
    <text evidence="6">The sequence shown here is derived from an EMBL/GenBank/DDBJ whole genome shotgun (WGS) entry which is preliminary data.</text>
</comment>
<evidence type="ECO:0000256" key="4">
    <source>
        <dbReference type="PIRSR" id="PIRSR617453-50"/>
    </source>
</evidence>
<name>A0A6I3INH6_9MICO</name>
<dbReference type="Gene3D" id="2.40.50.100">
    <property type="match status" value="1"/>
</dbReference>
<evidence type="ECO:0000256" key="2">
    <source>
        <dbReference type="ARBA" id="ARBA00022823"/>
    </source>
</evidence>
<feature type="domain" description="Lipoyl-binding" evidence="5">
    <location>
        <begin position="25"/>
        <end position="107"/>
    </location>
</feature>
<dbReference type="SUPFAM" id="SSF51230">
    <property type="entry name" value="Single hybrid motif"/>
    <property type="match status" value="1"/>
</dbReference>
<dbReference type="GO" id="GO:0009249">
    <property type="term" value="P:protein lipoylation"/>
    <property type="evidence" value="ECO:0007669"/>
    <property type="project" value="TreeGrafter"/>
</dbReference>
<reference evidence="6 7" key="1">
    <citation type="submission" date="2019-11" db="EMBL/GenBank/DDBJ databases">
        <title>Whole genome sequencing identifies a novel species of the genus Arsenicicoccus isolated from human blood.</title>
        <authorList>
            <person name="Jeong J.H."/>
            <person name="Kweon O.J."/>
            <person name="Kim H.R."/>
            <person name="Kim T.-H."/>
            <person name="Ha S.-M."/>
            <person name="Lee M.-K."/>
        </authorList>
    </citation>
    <scope>NUCLEOTIDE SEQUENCE [LARGE SCALE GENOMIC DNA]</scope>
    <source>
        <strain evidence="6 7">MKL-02</strain>
    </source>
</reference>
<dbReference type="NCBIfam" id="NF002270">
    <property type="entry name" value="PRK01202.1"/>
    <property type="match status" value="1"/>
</dbReference>
<keyword evidence="2 3" id="KW-0450">Lipoyl</keyword>
<dbReference type="InterPro" id="IPR000089">
    <property type="entry name" value="Biotin_lipoyl"/>
</dbReference>
<dbReference type="InterPro" id="IPR003016">
    <property type="entry name" value="2-oxoA_DH_lipoyl-BS"/>
</dbReference>
<dbReference type="GO" id="GO:0019464">
    <property type="term" value="P:glycine decarboxylation via glycine cleavage system"/>
    <property type="evidence" value="ECO:0007669"/>
    <property type="project" value="UniProtKB-UniRule"/>
</dbReference>
<evidence type="ECO:0000256" key="3">
    <source>
        <dbReference type="HAMAP-Rule" id="MF_00272"/>
    </source>
</evidence>
<gene>
    <name evidence="3 6" type="primary">gcvH</name>
    <name evidence="6" type="ORF">GGG17_06110</name>
</gene>
<evidence type="ECO:0000259" key="5">
    <source>
        <dbReference type="PROSITE" id="PS50968"/>
    </source>
</evidence>
<dbReference type="PROSITE" id="PS00189">
    <property type="entry name" value="LIPOYL"/>
    <property type="match status" value="1"/>
</dbReference>
<evidence type="ECO:0000313" key="6">
    <source>
        <dbReference type="EMBL" id="MTB71550.1"/>
    </source>
</evidence>
<dbReference type="HAMAP" id="MF_00272">
    <property type="entry name" value="GcvH"/>
    <property type="match status" value="1"/>
</dbReference>
<dbReference type="PROSITE" id="PS50968">
    <property type="entry name" value="BIOTINYL_LIPOYL"/>
    <property type="match status" value="1"/>
</dbReference>
<comment type="function">
    <text evidence="3">The glycine cleavage system catalyzes the degradation of glycine. The H protein shuttles the methylamine group of glycine from the P protein to the T protein.</text>
</comment>
<evidence type="ECO:0000313" key="7">
    <source>
        <dbReference type="Proteomes" id="UP000431092"/>
    </source>
</evidence>
<accession>A0A6I3INH6</accession>
<dbReference type="PANTHER" id="PTHR11715">
    <property type="entry name" value="GLYCINE CLEAVAGE SYSTEM H PROTEIN"/>
    <property type="match status" value="1"/>
</dbReference>
<dbReference type="EMBL" id="WLVL01000021">
    <property type="protein sequence ID" value="MTB71550.1"/>
    <property type="molecule type" value="Genomic_DNA"/>
</dbReference>
<dbReference type="GO" id="GO:0005960">
    <property type="term" value="C:glycine cleavage complex"/>
    <property type="evidence" value="ECO:0007669"/>
    <property type="project" value="InterPro"/>
</dbReference>
<dbReference type="NCBIfam" id="TIGR00527">
    <property type="entry name" value="gcvH"/>
    <property type="match status" value="1"/>
</dbReference>
<comment type="subunit">
    <text evidence="3">The glycine cleavage system is composed of four proteins: P, T, L and H.</text>
</comment>
<dbReference type="Pfam" id="PF01597">
    <property type="entry name" value="GCV_H"/>
    <property type="match status" value="1"/>
</dbReference>
<dbReference type="PANTHER" id="PTHR11715:SF3">
    <property type="entry name" value="GLYCINE CLEAVAGE SYSTEM H PROTEIN-RELATED"/>
    <property type="match status" value="1"/>
</dbReference>
<protein>
    <recommendedName>
        <fullName evidence="3">Glycine cleavage system H protein</fullName>
    </recommendedName>
</protein>
<dbReference type="CDD" id="cd06848">
    <property type="entry name" value="GCS_H"/>
    <property type="match status" value="1"/>
</dbReference>
<keyword evidence="7" id="KW-1185">Reference proteome</keyword>
<dbReference type="InterPro" id="IPR033753">
    <property type="entry name" value="GCV_H/Fam206"/>
</dbReference>
<evidence type="ECO:0000256" key="1">
    <source>
        <dbReference type="ARBA" id="ARBA00009249"/>
    </source>
</evidence>
<sequence length="128" mass="13521">MSELSYPENLRYTAEHEWVAVEGDLAKVGVTAFAQDALGDVVFVSLPAVGDEVAAGDSCGEVESTKSVSDLFSPVSGEVVEVNEELDSAPESVNSDPYGSGWMFTVRVSDPGELDGLLDVSAYKAQLD</sequence>
<comment type="similarity">
    <text evidence="1 3">Belongs to the GcvH family.</text>
</comment>
<dbReference type="Proteomes" id="UP000431092">
    <property type="component" value="Unassembled WGS sequence"/>
</dbReference>
<dbReference type="InterPro" id="IPR002930">
    <property type="entry name" value="GCV_H"/>
</dbReference>
<organism evidence="6 7">
    <name type="scientific">Arsenicicoccus cauae</name>
    <dbReference type="NCBI Taxonomy" id="2663847"/>
    <lineage>
        <taxon>Bacteria</taxon>
        <taxon>Bacillati</taxon>
        <taxon>Actinomycetota</taxon>
        <taxon>Actinomycetes</taxon>
        <taxon>Micrococcales</taxon>
        <taxon>Intrasporangiaceae</taxon>
        <taxon>Arsenicicoccus</taxon>
    </lineage>
</organism>
<dbReference type="InterPro" id="IPR017453">
    <property type="entry name" value="GCV_H_sub"/>
</dbReference>
<dbReference type="AlphaFoldDB" id="A0A6I3INH6"/>
<proteinExistence type="inferred from homology"/>